<name>A0AAW4HAP5_VIBVL</name>
<evidence type="ECO:0000313" key="1">
    <source>
        <dbReference type="EMBL" id="MBN8121212.1"/>
    </source>
</evidence>
<sequence>MAIEKSLFGGKMAEPQPCTTSIMSLYQTLAYPHAPNWQWLAVFGHQRVDKAKTMEI</sequence>
<accession>A0AAW4HAP5</accession>
<gene>
    <name evidence="1" type="ORF">J0J18_05675</name>
</gene>
<proteinExistence type="predicted"/>
<comment type="caution">
    <text evidence="1">The sequence shown here is derived from an EMBL/GenBank/DDBJ whole genome shotgun (WGS) entry which is preliminary data.</text>
</comment>
<dbReference type="EMBL" id="JAFKOQ010000002">
    <property type="protein sequence ID" value="MBN8121212.1"/>
    <property type="molecule type" value="Genomic_DNA"/>
</dbReference>
<evidence type="ECO:0000313" key="2">
    <source>
        <dbReference type="Proteomes" id="UP000664056"/>
    </source>
</evidence>
<dbReference type="RefSeq" id="WP_206622537.1">
    <property type="nucleotide sequence ID" value="NZ_JAFKOQ010000002.1"/>
</dbReference>
<dbReference type="AlphaFoldDB" id="A0AAW4HAP5"/>
<reference evidence="1" key="1">
    <citation type="submission" date="2021-03" db="EMBL/GenBank/DDBJ databases">
        <title>Study of the foodborne Vibrio vulnificus isolates from China.</title>
        <authorList>
            <person name="Zheng Z."/>
            <person name="Ye L."/>
        </authorList>
    </citation>
    <scope>NUCLEOTIDE SEQUENCE</scope>
    <source>
        <strain evidence="1">Vv1582</strain>
    </source>
</reference>
<protein>
    <submittedName>
        <fullName evidence="1">Uncharacterized protein</fullName>
    </submittedName>
</protein>
<dbReference type="Proteomes" id="UP000664056">
    <property type="component" value="Unassembled WGS sequence"/>
</dbReference>
<organism evidence="1 2">
    <name type="scientific">Vibrio vulnificus</name>
    <dbReference type="NCBI Taxonomy" id="672"/>
    <lineage>
        <taxon>Bacteria</taxon>
        <taxon>Pseudomonadati</taxon>
        <taxon>Pseudomonadota</taxon>
        <taxon>Gammaproteobacteria</taxon>
        <taxon>Vibrionales</taxon>
        <taxon>Vibrionaceae</taxon>
        <taxon>Vibrio</taxon>
    </lineage>
</organism>